<gene>
    <name evidence="1" type="ORF">UV48_C0012G0022</name>
</gene>
<sequence>METERKFNLKPKEQAQHEEVLRRQRIFHGLEGEEARRLLEQELNRLTPEEQEVAWQKIKGKE</sequence>
<dbReference type="AlphaFoldDB" id="A0A0G1BPW4"/>
<name>A0A0G1BPW4_9BACT</name>
<proteinExistence type="predicted"/>
<evidence type="ECO:0000313" key="1">
    <source>
        <dbReference type="EMBL" id="KKS75450.1"/>
    </source>
</evidence>
<reference evidence="1 2" key="1">
    <citation type="journal article" date="2015" name="Nature">
        <title>rRNA introns, odd ribosomes, and small enigmatic genomes across a large radiation of phyla.</title>
        <authorList>
            <person name="Brown C.T."/>
            <person name="Hug L.A."/>
            <person name="Thomas B.C."/>
            <person name="Sharon I."/>
            <person name="Castelle C.J."/>
            <person name="Singh A."/>
            <person name="Wilkins M.J."/>
            <person name="Williams K.H."/>
            <person name="Banfield J.F."/>
        </authorList>
    </citation>
    <scope>NUCLEOTIDE SEQUENCE [LARGE SCALE GENOMIC DNA]</scope>
</reference>
<protein>
    <submittedName>
        <fullName evidence="1">Uncharacterized protein</fullName>
    </submittedName>
</protein>
<organism evidence="1 2">
    <name type="scientific">Candidatus Azambacteria bacterium GW2011_GWA2_42_9</name>
    <dbReference type="NCBI Taxonomy" id="1618613"/>
    <lineage>
        <taxon>Bacteria</taxon>
        <taxon>Candidatus Azamiibacteriota</taxon>
    </lineage>
</organism>
<dbReference type="EMBL" id="LCEQ01000012">
    <property type="protein sequence ID" value="KKS75450.1"/>
    <property type="molecule type" value="Genomic_DNA"/>
</dbReference>
<dbReference type="Proteomes" id="UP000034563">
    <property type="component" value="Unassembled WGS sequence"/>
</dbReference>
<comment type="caution">
    <text evidence="1">The sequence shown here is derived from an EMBL/GenBank/DDBJ whole genome shotgun (WGS) entry which is preliminary data.</text>
</comment>
<evidence type="ECO:0000313" key="2">
    <source>
        <dbReference type="Proteomes" id="UP000034563"/>
    </source>
</evidence>
<accession>A0A0G1BPW4</accession>